<evidence type="ECO:0000313" key="1">
    <source>
        <dbReference type="EMBL" id="MPC61040.1"/>
    </source>
</evidence>
<sequence>MDATALHNSSPKMLDPLLYHDSPALLVKGESLLHHYCQEWQVVVVFGVHTTWDKSGTLAHADNVIVATATVSGLGSYEIMAVRETGHAMADCARGTSSVVRLERRIERVYSGCLGSFNLGPVQFPQAV</sequence>
<organism evidence="1 2">
    <name type="scientific">Portunus trituberculatus</name>
    <name type="common">Swimming crab</name>
    <name type="synonym">Neptunus trituberculatus</name>
    <dbReference type="NCBI Taxonomy" id="210409"/>
    <lineage>
        <taxon>Eukaryota</taxon>
        <taxon>Metazoa</taxon>
        <taxon>Ecdysozoa</taxon>
        <taxon>Arthropoda</taxon>
        <taxon>Crustacea</taxon>
        <taxon>Multicrustacea</taxon>
        <taxon>Malacostraca</taxon>
        <taxon>Eumalacostraca</taxon>
        <taxon>Eucarida</taxon>
        <taxon>Decapoda</taxon>
        <taxon>Pleocyemata</taxon>
        <taxon>Brachyura</taxon>
        <taxon>Eubrachyura</taxon>
        <taxon>Portunoidea</taxon>
        <taxon>Portunidae</taxon>
        <taxon>Portuninae</taxon>
        <taxon>Portunus</taxon>
    </lineage>
</organism>
<evidence type="ECO:0000313" key="2">
    <source>
        <dbReference type="Proteomes" id="UP000324222"/>
    </source>
</evidence>
<gene>
    <name evidence="1" type="ORF">E2C01_055103</name>
</gene>
<name>A0A5B7GLG0_PORTR</name>
<protein>
    <submittedName>
        <fullName evidence="1">Uncharacterized protein</fullName>
    </submittedName>
</protein>
<reference evidence="1 2" key="1">
    <citation type="submission" date="2019-05" db="EMBL/GenBank/DDBJ databases">
        <title>Another draft genome of Portunus trituberculatus and its Hox gene families provides insights of decapod evolution.</title>
        <authorList>
            <person name="Jeong J.-H."/>
            <person name="Song I."/>
            <person name="Kim S."/>
            <person name="Choi T."/>
            <person name="Kim D."/>
            <person name="Ryu S."/>
            <person name="Kim W."/>
        </authorList>
    </citation>
    <scope>NUCLEOTIDE SEQUENCE [LARGE SCALE GENOMIC DNA]</scope>
    <source>
        <tissue evidence="1">Muscle</tissue>
    </source>
</reference>
<accession>A0A5B7GLG0</accession>
<dbReference type="Proteomes" id="UP000324222">
    <property type="component" value="Unassembled WGS sequence"/>
</dbReference>
<comment type="caution">
    <text evidence="1">The sequence shown here is derived from an EMBL/GenBank/DDBJ whole genome shotgun (WGS) entry which is preliminary data.</text>
</comment>
<keyword evidence="2" id="KW-1185">Reference proteome</keyword>
<dbReference type="EMBL" id="VSRR010018164">
    <property type="protein sequence ID" value="MPC61040.1"/>
    <property type="molecule type" value="Genomic_DNA"/>
</dbReference>
<proteinExistence type="predicted"/>
<dbReference type="AlphaFoldDB" id="A0A5B7GLG0"/>